<evidence type="ECO:0000313" key="1">
    <source>
        <dbReference type="EMBL" id="TGK87511.1"/>
    </source>
</evidence>
<evidence type="ECO:0000313" key="2">
    <source>
        <dbReference type="Proteomes" id="UP000298009"/>
    </source>
</evidence>
<proteinExistence type="predicted"/>
<dbReference type="AlphaFoldDB" id="A0A4R9IGI4"/>
<dbReference type="Proteomes" id="UP000298009">
    <property type="component" value="Unassembled WGS sequence"/>
</dbReference>
<dbReference type="EMBL" id="RQFK01000009">
    <property type="protein sequence ID" value="TGK87511.1"/>
    <property type="molecule type" value="Genomic_DNA"/>
</dbReference>
<sequence length="107" mass="12851">MNIDIEIISSCEKRLYHWQKVENEFYIKDLESRFPKIQKKIIAEKFDFYLSIFNEAEKHYQSNWTNASLLAQNIVSLRSILMNENRFLSEKMAEEIAGKVLFWRGLK</sequence>
<comment type="caution">
    <text evidence="1">The sequence shown here is derived from an EMBL/GenBank/DDBJ whole genome shotgun (WGS) entry which is preliminary data.</text>
</comment>
<accession>A0A4R9IGI4</accession>
<keyword evidence="2" id="KW-1185">Reference proteome</keyword>
<gene>
    <name evidence="1" type="ORF">EHQ24_02985</name>
</gene>
<protein>
    <submittedName>
        <fullName evidence="1">Uncharacterized protein</fullName>
    </submittedName>
</protein>
<organism evidence="1 2">
    <name type="scientific">Leptospira noumeaensis</name>
    <dbReference type="NCBI Taxonomy" id="2484964"/>
    <lineage>
        <taxon>Bacteria</taxon>
        <taxon>Pseudomonadati</taxon>
        <taxon>Spirochaetota</taxon>
        <taxon>Spirochaetia</taxon>
        <taxon>Leptospirales</taxon>
        <taxon>Leptospiraceae</taxon>
        <taxon>Leptospira</taxon>
    </lineage>
</organism>
<dbReference type="RefSeq" id="WP_135600204.1">
    <property type="nucleotide sequence ID" value="NZ_RQFK01000009.1"/>
</dbReference>
<reference evidence="1" key="1">
    <citation type="journal article" date="2019" name="PLoS Negl. Trop. Dis.">
        <title>Revisiting the worldwide diversity of Leptospira species in the environment.</title>
        <authorList>
            <person name="Vincent A.T."/>
            <person name="Schiettekatte O."/>
            <person name="Bourhy P."/>
            <person name="Veyrier F.J."/>
            <person name="Picardeau M."/>
        </authorList>
    </citation>
    <scope>NUCLEOTIDE SEQUENCE [LARGE SCALE GENOMIC DNA]</scope>
    <source>
        <strain evidence="1">201800287</strain>
    </source>
</reference>
<name>A0A4R9IGI4_9LEPT</name>